<sequence length="553" mass="62499">MTPYTALLVQPEATIQVRDDFIRNADRMNAQNLFTAIAQEASARSVELLVTPEYSFPWIAIEELLSNGTTPRTGQLWVLGCESLPIAELGGLQARFSEWATVIHEPIIRPQGATTRYLNPMVYIFRTEKIDTNEPKVVMVVQFKTAPSGDPQNIEATRMALGNAVYLFEHGNEVRLITLICSDALAFSKKDIDENYEHLLLLHIQLNDKPRHETYMRYRRQLYELEGDRTEVICLNWAENITFDLHDGSAPVKKANISASAWHSKSAKLATDDVRVEKNHLSGLYYTHDDEQHSHMLHFSYKPAAFLLQASKVRHHAVPAALSRRLGPEVTKVLEWEAKTVTWTEAMQPLDDGFNEMTKAYGAPVTDLNSCHLVSPLAIERVSCIASGDFGPRQDWFKASNLSTTRLEPRTEVVRRVSVALDPDGKTFRDERVRTIRALASIPYASLPLPARMLDLQSGYRFNWSATSPNCNVRSIDADKPATLVYVGEGPLREDLSKFLAKIRATTSHTLFADRFCLLYRDGQDVKRFDPPLDRSITSTDVHPGKNFMEPEK</sequence>
<dbReference type="EMBL" id="BMIG01000002">
    <property type="protein sequence ID" value="GGA90103.1"/>
    <property type="molecule type" value="Genomic_DNA"/>
</dbReference>
<dbReference type="AlphaFoldDB" id="A0A916WDN3"/>
<gene>
    <name evidence="2" type="ORF">GCM10011496_08700</name>
</gene>
<comment type="caution">
    <text evidence="2">The sequence shown here is derived from an EMBL/GenBank/DDBJ whole genome shotgun (WGS) entry which is preliminary data.</text>
</comment>
<name>A0A916WDN3_9BURK</name>
<evidence type="ECO:0000313" key="3">
    <source>
        <dbReference type="Proteomes" id="UP000620596"/>
    </source>
</evidence>
<evidence type="ECO:0000313" key="2">
    <source>
        <dbReference type="EMBL" id="GGA90103.1"/>
    </source>
</evidence>
<reference evidence="2" key="1">
    <citation type="journal article" date="2014" name="Int. J. Syst. Evol. Microbiol.">
        <title>Complete genome sequence of Corynebacterium casei LMG S-19264T (=DSM 44701T), isolated from a smear-ripened cheese.</title>
        <authorList>
            <consortium name="US DOE Joint Genome Institute (JGI-PGF)"/>
            <person name="Walter F."/>
            <person name="Albersmeier A."/>
            <person name="Kalinowski J."/>
            <person name="Ruckert C."/>
        </authorList>
    </citation>
    <scope>NUCLEOTIDE SEQUENCE</scope>
    <source>
        <strain evidence="2">CGMCC 1.15322</strain>
    </source>
</reference>
<dbReference type="InterPro" id="IPR036526">
    <property type="entry name" value="C-N_Hydrolase_sf"/>
</dbReference>
<reference evidence="2" key="2">
    <citation type="submission" date="2020-09" db="EMBL/GenBank/DDBJ databases">
        <authorList>
            <person name="Sun Q."/>
            <person name="Zhou Y."/>
        </authorList>
    </citation>
    <scope>NUCLEOTIDE SEQUENCE</scope>
    <source>
        <strain evidence="2">CGMCC 1.15322</strain>
    </source>
</reference>
<feature type="region of interest" description="Disordered" evidence="1">
    <location>
        <begin position="532"/>
        <end position="553"/>
    </location>
</feature>
<accession>A0A916WDN3</accession>
<organism evidence="2 3">
    <name type="scientific">Polaromonas eurypsychrophila</name>
    <dbReference type="NCBI Taxonomy" id="1614635"/>
    <lineage>
        <taxon>Bacteria</taxon>
        <taxon>Pseudomonadati</taxon>
        <taxon>Pseudomonadota</taxon>
        <taxon>Betaproteobacteria</taxon>
        <taxon>Burkholderiales</taxon>
        <taxon>Comamonadaceae</taxon>
        <taxon>Polaromonas</taxon>
    </lineage>
</organism>
<keyword evidence="3" id="KW-1185">Reference proteome</keyword>
<dbReference type="Proteomes" id="UP000620596">
    <property type="component" value="Unassembled WGS sequence"/>
</dbReference>
<protein>
    <submittedName>
        <fullName evidence="2">Uncharacterized protein</fullName>
    </submittedName>
</protein>
<dbReference type="SUPFAM" id="SSF56317">
    <property type="entry name" value="Carbon-nitrogen hydrolase"/>
    <property type="match status" value="1"/>
</dbReference>
<evidence type="ECO:0000256" key="1">
    <source>
        <dbReference type="SAM" id="MobiDB-lite"/>
    </source>
</evidence>
<proteinExistence type="predicted"/>